<dbReference type="CDD" id="cd04301">
    <property type="entry name" value="NAT_SF"/>
    <property type="match status" value="1"/>
</dbReference>
<keyword evidence="2" id="KW-1185">Reference proteome</keyword>
<dbReference type="OrthoDB" id="3744527at2"/>
<accession>A0A5C8NDR0</accession>
<comment type="caution">
    <text evidence="1">The sequence shown here is derived from an EMBL/GenBank/DDBJ whole genome shotgun (WGS) entry which is preliminary data.</text>
</comment>
<dbReference type="RefSeq" id="WP_147687137.1">
    <property type="nucleotide sequence ID" value="NZ_VDUX01000006.1"/>
</dbReference>
<dbReference type="Gene3D" id="3.40.630.30">
    <property type="match status" value="1"/>
</dbReference>
<sequence length="215" mass="23508">MSPTDDSATDWWHCWARREDGTFAWFAGVHTDAHARGERVELPEAEAREAAGNDVHCVAHFDADGRVVRLEIPRAAAPKAPPLWFVEAPEPDGRPPATSLVAFTGHDVLDGTLLDGTSLADVEVTSADQVAAVRWYPETGEGDQVYVQPDWRRRGIAGAIVTAASTLTVARGKPPMWSDGQRTAMGDRWLKASPWSHRGAELTHMAPPMTPIEKR</sequence>
<name>A0A5C8NDR0_9ACTN</name>
<proteinExistence type="predicted"/>
<dbReference type="AlphaFoldDB" id="A0A5C8NDR0"/>
<reference evidence="1 2" key="1">
    <citation type="submission" date="2019-06" db="EMBL/GenBank/DDBJ databases">
        <title>Aeromicrobium sp. nov., isolated from a maize field.</title>
        <authorList>
            <person name="Lin S.-Y."/>
            <person name="Tsai C.-F."/>
            <person name="Young C.-C."/>
        </authorList>
    </citation>
    <scope>NUCLEOTIDE SEQUENCE [LARGE SCALE GENOMIC DNA]</scope>
    <source>
        <strain evidence="1 2">CC-CFT486</strain>
    </source>
</reference>
<organism evidence="1 2">
    <name type="scientific">Aeromicrobium terrae</name>
    <dbReference type="NCBI Taxonomy" id="2498846"/>
    <lineage>
        <taxon>Bacteria</taxon>
        <taxon>Bacillati</taxon>
        <taxon>Actinomycetota</taxon>
        <taxon>Actinomycetes</taxon>
        <taxon>Propionibacteriales</taxon>
        <taxon>Nocardioidaceae</taxon>
        <taxon>Aeromicrobium</taxon>
    </lineage>
</organism>
<gene>
    <name evidence="1" type="ORF">FHP06_12540</name>
</gene>
<dbReference type="EMBL" id="VDUX01000006">
    <property type="protein sequence ID" value="TXL57612.1"/>
    <property type="molecule type" value="Genomic_DNA"/>
</dbReference>
<protein>
    <submittedName>
        <fullName evidence="1">Uncharacterized protein</fullName>
    </submittedName>
</protein>
<dbReference type="InterPro" id="IPR016181">
    <property type="entry name" value="Acyl_CoA_acyltransferase"/>
</dbReference>
<evidence type="ECO:0000313" key="2">
    <source>
        <dbReference type="Proteomes" id="UP000321571"/>
    </source>
</evidence>
<dbReference type="SUPFAM" id="SSF55729">
    <property type="entry name" value="Acyl-CoA N-acyltransferases (Nat)"/>
    <property type="match status" value="1"/>
</dbReference>
<evidence type="ECO:0000313" key="1">
    <source>
        <dbReference type="EMBL" id="TXL57612.1"/>
    </source>
</evidence>
<dbReference type="Proteomes" id="UP000321571">
    <property type="component" value="Unassembled WGS sequence"/>
</dbReference>